<dbReference type="SUPFAM" id="SSF51445">
    <property type="entry name" value="(Trans)glycosidases"/>
    <property type="match status" value="1"/>
</dbReference>
<name>A0A4U7B8Y8_9PEZI</name>
<comment type="caution">
    <text evidence="3">The sequence shown here is derived from an EMBL/GenBank/DDBJ whole genome shotgun (WGS) entry which is preliminary data.</text>
</comment>
<evidence type="ECO:0000313" key="4">
    <source>
        <dbReference type="Proteomes" id="UP000308133"/>
    </source>
</evidence>
<proteinExistence type="predicted"/>
<dbReference type="GO" id="GO:0009277">
    <property type="term" value="C:fungal-type cell wall"/>
    <property type="evidence" value="ECO:0007669"/>
    <property type="project" value="TreeGrafter"/>
</dbReference>
<dbReference type="AlphaFoldDB" id="A0A4U7B8Y8"/>
<reference evidence="3 4" key="1">
    <citation type="submission" date="2018-02" db="EMBL/GenBank/DDBJ databases">
        <title>Draft genome sequences of Elsinoe sp., causing black scab on jojoba.</title>
        <authorList>
            <person name="Stodart B."/>
            <person name="Jeffress S."/>
            <person name="Ash G."/>
            <person name="Arun Chinnappa K."/>
        </authorList>
    </citation>
    <scope>NUCLEOTIDE SEQUENCE [LARGE SCALE GENOMIC DNA]</scope>
    <source>
        <strain evidence="3 4">Hillstone_2</strain>
    </source>
</reference>
<dbReference type="Pfam" id="PF11790">
    <property type="entry name" value="Glyco_hydro_cc"/>
    <property type="match status" value="1"/>
</dbReference>
<evidence type="ECO:0000256" key="1">
    <source>
        <dbReference type="SAM" id="SignalP"/>
    </source>
</evidence>
<feature type="domain" description="Asl1-like glycosyl hydrolase catalytic" evidence="2">
    <location>
        <begin position="40"/>
        <end position="272"/>
    </location>
</feature>
<dbReference type="PANTHER" id="PTHR34154">
    <property type="entry name" value="ALKALI-SENSITIVE LINKAGE PROTEIN 1"/>
    <property type="match status" value="1"/>
</dbReference>
<dbReference type="EMBL" id="PTQR01000014">
    <property type="protein sequence ID" value="TKX26251.1"/>
    <property type="molecule type" value="Genomic_DNA"/>
</dbReference>
<sequence>MLSMRLLVVLSLASHAFGAAVSLTSSASTAASTASSKKRGLAYNDGKYTLPYGKSSDSSQVSWAYNWGPHKDSSSYNAALEFVPLLYNNDASLLASWPSYASQAIANGSTALMSFNEPDLCQDGSACMNVSTSVATYKKYMQPFAGKALLGAPAVVTGDTAYLSDFLGNCTGCTVDFVVVHWYSNVYAGVPFLKSFIEDVRKVAGGRPIWLTEFGFDYTEPYTAAQLQDFLVEAMAYLDSQSDVARYAYFFDAPGFLIDSSTGAMNSLGVLYNNYSSSAGPQFEILSAYVADMDVTTIAKTLVSNNVITIDMSCLECTFGSDPWWGTVKTFSMLYKFGNNTYTFNAVAGSGTYKITSATAGTALGVTPVPAQSATNGAQITIAGVTWGEKSITALGQWNYLYKCAATNCSLYFSDGLFGTDHSWNHGKSGVIWYRDPAGTLKAVVGKEGAISRFS</sequence>
<dbReference type="Gene3D" id="3.20.20.80">
    <property type="entry name" value="Glycosidases"/>
    <property type="match status" value="1"/>
</dbReference>
<feature type="signal peptide" evidence="1">
    <location>
        <begin position="1"/>
        <end position="18"/>
    </location>
</feature>
<evidence type="ECO:0000313" key="3">
    <source>
        <dbReference type="EMBL" id="TKX26251.1"/>
    </source>
</evidence>
<dbReference type="InterPro" id="IPR017853">
    <property type="entry name" value="GH"/>
</dbReference>
<feature type="chain" id="PRO_5020679683" description="Asl1-like glycosyl hydrolase catalytic domain-containing protein" evidence="1">
    <location>
        <begin position="19"/>
        <end position="455"/>
    </location>
</feature>
<organism evidence="3 4">
    <name type="scientific">Elsinoe australis</name>
    <dbReference type="NCBI Taxonomy" id="40998"/>
    <lineage>
        <taxon>Eukaryota</taxon>
        <taxon>Fungi</taxon>
        <taxon>Dikarya</taxon>
        <taxon>Ascomycota</taxon>
        <taxon>Pezizomycotina</taxon>
        <taxon>Dothideomycetes</taxon>
        <taxon>Dothideomycetidae</taxon>
        <taxon>Myriangiales</taxon>
        <taxon>Elsinoaceae</taxon>
        <taxon>Elsinoe</taxon>
    </lineage>
</organism>
<evidence type="ECO:0000259" key="2">
    <source>
        <dbReference type="Pfam" id="PF11790"/>
    </source>
</evidence>
<dbReference type="PANTHER" id="PTHR34154:SF10">
    <property type="entry name" value="ASL1-LIKE GLYCOSYL HYDROLASE CATALYTIC DOMAIN-CONTAINING PROTEIN"/>
    <property type="match status" value="1"/>
</dbReference>
<dbReference type="Proteomes" id="UP000308133">
    <property type="component" value="Unassembled WGS sequence"/>
</dbReference>
<dbReference type="InterPro" id="IPR053183">
    <property type="entry name" value="ASL1"/>
</dbReference>
<dbReference type="GO" id="GO:0071966">
    <property type="term" value="P:fungal-type cell wall polysaccharide metabolic process"/>
    <property type="evidence" value="ECO:0007669"/>
    <property type="project" value="TreeGrafter"/>
</dbReference>
<gene>
    <name evidence="3" type="ORF">C1H76_1604</name>
</gene>
<protein>
    <recommendedName>
        <fullName evidence="2">Asl1-like glycosyl hydrolase catalytic domain-containing protein</fullName>
    </recommendedName>
</protein>
<accession>A0A4U7B8Y8</accession>
<keyword evidence="1" id="KW-0732">Signal</keyword>
<dbReference type="InterPro" id="IPR024655">
    <property type="entry name" value="Asl1_glyco_hydro_catalytic"/>
</dbReference>